<evidence type="ECO:0000313" key="3">
    <source>
        <dbReference type="EMBL" id="KAF1850924.1"/>
    </source>
</evidence>
<dbReference type="OrthoDB" id="5338458at2759"/>
<feature type="compositionally biased region" description="Basic residues" evidence="1">
    <location>
        <begin position="200"/>
        <end position="210"/>
    </location>
</feature>
<feature type="region of interest" description="Disordered" evidence="1">
    <location>
        <begin position="172"/>
        <end position="236"/>
    </location>
</feature>
<dbReference type="GeneID" id="63853624"/>
<comment type="caution">
    <text evidence="3">The sequence shown here is derived from an EMBL/GenBank/DDBJ whole genome shotgun (WGS) entry which is preliminary data.</text>
</comment>
<dbReference type="Pfam" id="PF11001">
    <property type="entry name" value="AFUB_07903_YDR124W_hel"/>
    <property type="match status" value="1"/>
</dbReference>
<reference evidence="3" key="1">
    <citation type="submission" date="2020-01" db="EMBL/GenBank/DDBJ databases">
        <authorList>
            <consortium name="DOE Joint Genome Institute"/>
            <person name="Haridas S."/>
            <person name="Albert R."/>
            <person name="Binder M."/>
            <person name="Bloem J."/>
            <person name="Labutti K."/>
            <person name="Salamov A."/>
            <person name="Andreopoulos B."/>
            <person name="Baker S.E."/>
            <person name="Barry K."/>
            <person name="Bills G."/>
            <person name="Bluhm B.H."/>
            <person name="Cannon C."/>
            <person name="Castanera R."/>
            <person name="Culley D.E."/>
            <person name="Daum C."/>
            <person name="Ezra D."/>
            <person name="Gonzalez J.B."/>
            <person name="Henrissat B."/>
            <person name="Kuo A."/>
            <person name="Liang C."/>
            <person name="Lipzen A."/>
            <person name="Lutzoni F."/>
            <person name="Magnuson J."/>
            <person name="Mondo S."/>
            <person name="Nolan M."/>
            <person name="Ohm R."/>
            <person name="Pangilinan J."/>
            <person name="Park H.-J."/>
            <person name="Ramirez L."/>
            <person name="Alfaro M."/>
            <person name="Sun H."/>
            <person name="Tritt A."/>
            <person name="Yoshinaga Y."/>
            <person name="Zwiers L.-H."/>
            <person name="Turgeon B.G."/>
            <person name="Goodwin S.B."/>
            <person name="Spatafora J.W."/>
            <person name="Crous P.W."/>
            <person name="Grigoriev I.V."/>
        </authorList>
    </citation>
    <scope>NUCLEOTIDE SEQUENCE</scope>
    <source>
        <strain evidence="3">CBS 394.84</strain>
    </source>
</reference>
<feature type="region of interest" description="Disordered" evidence="1">
    <location>
        <begin position="416"/>
        <end position="439"/>
    </location>
</feature>
<evidence type="ECO:0000313" key="4">
    <source>
        <dbReference type="Proteomes" id="UP000800039"/>
    </source>
</evidence>
<proteinExistence type="predicted"/>
<feature type="region of interest" description="Disordered" evidence="1">
    <location>
        <begin position="1"/>
        <end position="20"/>
    </location>
</feature>
<feature type="region of interest" description="Disordered" evidence="1">
    <location>
        <begin position="116"/>
        <end position="154"/>
    </location>
</feature>
<feature type="compositionally biased region" description="Polar residues" evidence="1">
    <location>
        <begin position="501"/>
        <end position="515"/>
    </location>
</feature>
<dbReference type="InterPro" id="IPR047092">
    <property type="entry name" value="AFUB_07903/YDR124W-like_hel"/>
</dbReference>
<organism evidence="3 4">
    <name type="scientific">Cucurbitaria berberidis CBS 394.84</name>
    <dbReference type="NCBI Taxonomy" id="1168544"/>
    <lineage>
        <taxon>Eukaryota</taxon>
        <taxon>Fungi</taxon>
        <taxon>Dikarya</taxon>
        <taxon>Ascomycota</taxon>
        <taxon>Pezizomycotina</taxon>
        <taxon>Dothideomycetes</taxon>
        <taxon>Pleosporomycetidae</taxon>
        <taxon>Pleosporales</taxon>
        <taxon>Pleosporineae</taxon>
        <taxon>Cucurbitariaceae</taxon>
        <taxon>Cucurbitaria</taxon>
    </lineage>
</organism>
<dbReference type="PANTHER" id="PTHR36102:SF1">
    <property type="entry name" value="YDR124W-LIKE HELICAL BUNDLE DOMAIN-CONTAINING PROTEIN"/>
    <property type="match status" value="1"/>
</dbReference>
<dbReference type="AlphaFoldDB" id="A0A9P4LEA9"/>
<feature type="domain" description="Subtelomeric hrmA-associated cluster protein AFUB-079030/YDR124W-like helical bundle" evidence="2">
    <location>
        <begin position="250"/>
        <end position="399"/>
    </location>
</feature>
<evidence type="ECO:0000256" key="1">
    <source>
        <dbReference type="SAM" id="MobiDB-lite"/>
    </source>
</evidence>
<keyword evidence="4" id="KW-1185">Reference proteome</keyword>
<dbReference type="RefSeq" id="XP_040793487.1">
    <property type="nucleotide sequence ID" value="XM_040936374.1"/>
</dbReference>
<feature type="compositionally biased region" description="Basic residues" evidence="1">
    <location>
        <begin position="116"/>
        <end position="126"/>
    </location>
</feature>
<feature type="compositionally biased region" description="Polar residues" evidence="1">
    <location>
        <begin position="127"/>
        <end position="154"/>
    </location>
</feature>
<protein>
    <recommendedName>
        <fullName evidence="2">Subtelomeric hrmA-associated cluster protein AFUB-079030/YDR124W-like helical bundle domain-containing protein</fullName>
    </recommendedName>
</protein>
<accession>A0A9P4LEA9</accession>
<feature type="compositionally biased region" description="Acidic residues" evidence="1">
    <location>
        <begin position="225"/>
        <end position="235"/>
    </location>
</feature>
<dbReference type="PANTHER" id="PTHR36102">
    <property type="entry name" value="CHROMOSOME 10, WHOLE GENOME SHOTGUN SEQUENCE"/>
    <property type="match status" value="1"/>
</dbReference>
<feature type="region of interest" description="Disordered" evidence="1">
    <location>
        <begin position="501"/>
        <end position="539"/>
    </location>
</feature>
<name>A0A9P4LEA9_9PLEO</name>
<dbReference type="EMBL" id="ML976614">
    <property type="protein sequence ID" value="KAF1850924.1"/>
    <property type="molecule type" value="Genomic_DNA"/>
</dbReference>
<evidence type="ECO:0000259" key="2">
    <source>
        <dbReference type="Pfam" id="PF11001"/>
    </source>
</evidence>
<feature type="compositionally biased region" description="Polar residues" evidence="1">
    <location>
        <begin position="527"/>
        <end position="539"/>
    </location>
</feature>
<dbReference type="InterPro" id="IPR021264">
    <property type="entry name" value="AFUB_079030/YDR124W-like"/>
</dbReference>
<dbReference type="Proteomes" id="UP000800039">
    <property type="component" value="Unassembled WGS sequence"/>
</dbReference>
<sequence>MAKFQLVNTSASQRDRLSMQSSDKAAAKLGVFGTDPWIMVDTRESGPKLGKSSSTVTATVAQDEAEDDIALPIPIAATVPLGKIVTADGRELPYYHEIPGFVYEPLPGFEHCFKARKPAQKTRNSHHSPNTPQASPRPQQTQQPSKTASPSVSNSLLSGVAASKQHAAYTRRVNKSLRTQVPGPRKPQTVHGSSVAPKSPRQKTLKRSRSVARGLSQHRPTQVSSEDEEDDDNDDKDVIVLTEKSFSFYIGDIEEMKKFLRRRFDELTTRPLRTIVTAWIKQLEPRRLGGYGPYHKQLPSEQPSECTPPWWPQDVPYNEPSHLSKGHLQTLAVDVMLQHRDIDEVKRKGSWVAKLRQAAQCAVELTTAELFSSSKSMSFSEAMKERALNFILPSLFDVAQSYEDHLAQYNLYEGAGNTDPGDGRQLTWHPASRPPRQTFQRKRIRTARPLPAPIVDCDASADETEVDDTISNSFLRQEQARARKQARGLRELRTIATSQQQVLAVPTRTATTDASTPAMPPQDNRPKSSMPTPNTSFHQSMDSLRLGEAMDTDIDVKGGEVPPPYDQSLLRTIYSLNQPMQYSSSHAGYMNQVFQTEDDINSFSDAVQSSFDPGSAPCYANPFPAFPTPYSSQAGNSAFGASMASNNAGFPYEYDGVFPPTPVVALGTASFHGLPDEFKVVDQGR</sequence>
<gene>
    <name evidence="3" type="ORF">K460DRAFT_400958</name>
</gene>